<dbReference type="RefSeq" id="WP_324264985.1">
    <property type="nucleotide sequence ID" value="NZ_JAWLNX010000004.1"/>
</dbReference>
<evidence type="ECO:0000313" key="2">
    <source>
        <dbReference type="Proteomes" id="UP001327093"/>
    </source>
</evidence>
<comment type="caution">
    <text evidence="1">The sequence shown here is derived from an EMBL/GenBank/DDBJ whole genome shotgun (WGS) entry which is preliminary data.</text>
</comment>
<proteinExistence type="predicted"/>
<dbReference type="Proteomes" id="UP001327093">
    <property type="component" value="Unassembled WGS sequence"/>
</dbReference>
<dbReference type="EMBL" id="JAWLNX010000004">
    <property type="protein sequence ID" value="MEB3367434.1"/>
    <property type="molecule type" value="Genomic_DNA"/>
</dbReference>
<sequence length="56" mass="6334">MTQLHVQPPLLTVDRVHEMIADYEQEARTAATAGDQIMSAMWQSAALALAKRYFKE</sequence>
<name>A0ABU6A789_9PSEU</name>
<reference evidence="1 2" key="1">
    <citation type="submission" date="2023-10" db="EMBL/GenBank/DDBJ databases">
        <title>Saccharopolyspora sp. nov., isolated from mangrove soil.</title>
        <authorList>
            <person name="Lu Y."/>
            <person name="Liu W."/>
        </authorList>
    </citation>
    <scope>NUCLEOTIDE SEQUENCE [LARGE SCALE GENOMIC DNA]</scope>
    <source>
        <strain evidence="1 2">S2-29</strain>
    </source>
</reference>
<protein>
    <submittedName>
        <fullName evidence="1">Uncharacterized protein</fullName>
    </submittedName>
</protein>
<gene>
    <name evidence="1" type="ORF">R4I43_08445</name>
</gene>
<organism evidence="1 2">
    <name type="scientific">Saccharopolyspora mangrovi</name>
    <dbReference type="NCBI Taxonomy" id="3082379"/>
    <lineage>
        <taxon>Bacteria</taxon>
        <taxon>Bacillati</taxon>
        <taxon>Actinomycetota</taxon>
        <taxon>Actinomycetes</taxon>
        <taxon>Pseudonocardiales</taxon>
        <taxon>Pseudonocardiaceae</taxon>
        <taxon>Saccharopolyspora</taxon>
    </lineage>
</organism>
<evidence type="ECO:0000313" key="1">
    <source>
        <dbReference type="EMBL" id="MEB3367434.1"/>
    </source>
</evidence>
<accession>A0ABU6A789</accession>
<keyword evidence="2" id="KW-1185">Reference proteome</keyword>